<dbReference type="PANTHER" id="PTHR43761:SF1">
    <property type="entry name" value="D-ISOMER SPECIFIC 2-HYDROXYACID DEHYDROGENASE CATALYTIC DOMAIN-CONTAINING PROTEIN-RELATED"/>
    <property type="match status" value="1"/>
</dbReference>
<dbReference type="InterPro" id="IPR036291">
    <property type="entry name" value="NAD(P)-bd_dom_sf"/>
</dbReference>
<evidence type="ECO:0000256" key="2">
    <source>
        <dbReference type="ARBA" id="ARBA00023002"/>
    </source>
</evidence>
<name>A0A511ZGW1_9BACI</name>
<dbReference type="InterPro" id="IPR050418">
    <property type="entry name" value="D-iso_2-hydroxyacid_DH_PdxB"/>
</dbReference>
<dbReference type="STRING" id="582851.GCA_900162665_03157"/>
<reference evidence="7 8" key="1">
    <citation type="submission" date="2019-07" db="EMBL/GenBank/DDBJ databases">
        <title>Whole genome shotgun sequence of Oceanobacillus sojae NBRC 105379.</title>
        <authorList>
            <person name="Hosoyama A."/>
            <person name="Uohara A."/>
            <person name="Ohji S."/>
            <person name="Ichikawa N."/>
        </authorList>
    </citation>
    <scope>NUCLEOTIDE SEQUENCE [LARGE SCALE GENOMIC DNA]</scope>
    <source>
        <strain evidence="7 8">NBRC 105379</strain>
    </source>
</reference>
<dbReference type="PROSITE" id="PS00671">
    <property type="entry name" value="D_2_HYDROXYACID_DH_3"/>
    <property type="match status" value="1"/>
</dbReference>
<evidence type="ECO:0000256" key="1">
    <source>
        <dbReference type="ARBA" id="ARBA00005854"/>
    </source>
</evidence>
<dbReference type="PROSITE" id="PS00670">
    <property type="entry name" value="D_2_HYDROXYACID_DH_2"/>
    <property type="match status" value="1"/>
</dbReference>
<dbReference type="Proteomes" id="UP000321558">
    <property type="component" value="Unassembled WGS sequence"/>
</dbReference>
<dbReference type="PANTHER" id="PTHR43761">
    <property type="entry name" value="D-ISOMER SPECIFIC 2-HYDROXYACID DEHYDROGENASE FAMILY PROTEIN (AFU_ORTHOLOGUE AFUA_1G13630)"/>
    <property type="match status" value="1"/>
</dbReference>
<evidence type="ECO:0000313" key="8">
    <source>
        <dbReference type="Proteomes" id="UP000321558"/>
    </source>
</evidence>
<evidence type="ECO:0000259" key="5">
    <source>
        <dbReference type="Pfam" id="PF00389"/>
    </source>
</evidence>
<dbReference type="InterPro" id="IPR006139">
    <property type="entry name" value="D-isomer_2_OHA_DH_cat_dom"/>
</dbReference>
<dbReference type="RefSeq" id="WP_147209726.1">
    <property type="nucleotide sequence ID" value="NZ_BJYM01000005.1"/>
</dbReference>
<organism evidence="7 8">
    <name type="scientific">Oceanobacillus sojae</name>
    <dbReference type="NCBI Taxonomy" id="582851"/>
    <lineage>
        <taxon>Bacteria</taxon>
        <taxon>Bacillati</taxon>
        <taxon>Bacillota</taxon>
        <taxon>Bacilli</taxon>
        <taxon>Bacillales</taxon>
        <taxon>Bacillaceae</taxon>
        <taxon>Oceanobacillus</taxon>
    </lineage>
</organism>
<keyword evidence="3" id="KW-0520">NAD</keyword>
<evidence type="ECO:0000256" key="4">
    <source>
        <dbReference type="RuleBase" id="RU003719"/>
    </source>
</evidence>
<sequence length="320" mass="34539">MLVKLLEPLNVPDSLIEKLAEPIKQKGHEFVYYNNKTTGSTELAKRSEGADVVMIANNPYPTEVINQNDNLKLINIAFTGVDHVGIADAKKQDILVCNAAGYANQAVTELTIGLVMDLYRGITQGNSDVRAADYPGAYQGNEIKGKTVGIIGTGQIGIEVARLFKAFGAKLVASNQASINPEAVELGVEYMDLDDVLSQSDIVTLHVPLLPSTKGLLSKEKIKLMKESAVLINCARGPIVDNDALADALNNGEIAGAGIDVFDMEPPIPDDYRLLHAKNAILTPHVGFLTDEAMELRAQVAFDNTIAFLEGNPQNVMKRK</sequence>
<dbReference type="OrthoDB" id="9805416at2"/>
<gene>
    <name evidence="7" type="primary">serA_1</name>
    <name evidence="7" type="ORF">OSO01_14270</name>
</gene>
<dbReference type="InterPro" id="IPR006140">
    <property type="entry name" value="D-isomer_DH_NAD-bd"/>
</dbReference>
<evidence type="ECO:0000256" key="3">
    <source>
        <dbReference type="ARBA" id="ARBA00023027"/>
    </source>
</evidence>
<keyword evidence="8" id="KW-1185">Reference proteome</keyword>
<dbReference type="InterPro" id="IPR029753">
    <property type="entry name" value="D-isomer_DH_CS"/>
</dbReference>
<comment type="similarity">
    <text evidence="1 4">Belongs to the D-isomer specific 2-hydroxyacid dehydrogenase family.</text>
</comment>
<dbReference type="EMBL" id="BJYM01000005">
    <property type="protein sequence ID" value="GEN86688.1"/>
    <property type="molecule type" value="Genomic_DNA"/>
</dbReference>
<dbReference type="FunFam" id="3.40.50.720:FF:000203">
    <property type="entry name" value="D-3-phosphoglycerate dehydrogenase (SerA)"/>
    <property type="match status" value="1"/>
</dbReference>
<evidence type="ECO:0000313" key="7">
    <source>
        <dbReference type="EMBL" id="GEN86688.1"/>
    </source>
</evidence>
<dbReference type="Pfam" id="PF00389">
    <property type="entry name" value="2-Hacid_dh"/>
    <property type="match status" value="1"/>
</dbReference>
<dbReference type="SUPFAM" id="SSF52283">
    <property type="entry name" value="Formate/glycerate dehydrogenase catalytic domain-like"/>
    <property type="match status" value="1"/>
</dbReference>
<feature type="domain" description="D-isomer specific 2-hydroxyacid dehydrogenase NAD-binding" evidence="6">
    <location>
        <begin position="112"/>
        <end position="287"/>
    </location>
</feature>
<protein>
    <submittedName>
        <fullName evidence="7">2-hydroxyacid dehydrogenase</fullName>
    </submittedName>
</protein>
<dbReference type="AlphaFoldDB" id="A0A511ZGW1"/>
<accession>A0A511ZGW1</accession>
<dbReference type="Gene3D" id="3.40.50.720">
    <property type="entry name" value="NAD(P)-binding Rossmann-like Domain"/>
    <property type="match status" value="2"/>
</dbReference>
<keyword evidence="2 4" id="KW-0560">Oxidoreductase</keyword>
<dbReference type="Pfam" id="PF02826">
    <property type="entry name" value="2-Hacid_dh_C"/>
    <property type="match status" value="1"/>
</dbReference>
<proteinExistence type="inferred from homology"/>
<feature type="domain" description="D-isomer specific 2-hydroxyacid dehydrogenase catalytic" evidence="5">
    <location>
        <begin position="15"/>
        <end position="316"/>
    </location>
</feature>
<evidence type="ECO:0000259" key="6">
    <source>
        <dbReference type="Pfam" id="PF02826"/>
    </source>
</evidence>
<dbReference type="SUPFAM" id="SSF51735">
    <property type="entry name" value="NAD(P)-binding Rossmann-fold domains"/>
    <property type="match status" value="1"/>
</dbReference>
<comment type="caution">
    <text evidence="7">The sequence shown here is derived from an EMBL/GenBank/DDBJ whole genome shotgun (WGS) entry which is preliminary data.</text>
</comment>
<dbReference type="GO" id="GO:0016616">
    <property type="term" value="F:oxidoreductase activity, acting on the CH-OH group of donors, NAD or NADP as acceptor"/>
    <property type="evidence" value="ECO:0007669"/>
    <property type="project" value="InterPro"/>
</dbReference>
<dbReference type="GO" id="GO:0051287">
    <property type="term" value="F:NAD binding"/>
    <property type="evidence" value="ECO:0007669"/>
    <property type="project" value="InterPro"/>
</dbReference>